<evidence type="ECO:0000256" key="12">
    <source>
        <dbReference type="SAM" id="Phobius"/>
    </source>
</evidence>
<evidence type="ECO:0000313" key="14">
    <source>
        <dbReference type="Proteomes" id="UP000287352"/>
    </source>
</evidence>
<evidence type="ECO:0000256" key="11">
    <source>
        <dbReference type="ARBA" id="ARBA00023444"/>
    </source>
</evidence>
<keyword evidence="9 12" id="KW-0472">Membrane</keyword>
<dbReference type="InterPro" id="IPR050450">
    <property type="entry name" value="COX15/CtaA_HemeA_synthase"/>
</dbReference>
<evidence type="ECO:0000256" key="1">
    <source>
        <dbReference type="ARBA" id="ARBA00004141"/>
    </source>
</evidence>
<dbReference type="PANTHER" id="PTHR35457:SF1">
    <property type="entry name" value="HEME A SYNTHASE"/>
    <property type="match status" value="1"/>
</dbReference>
<protein>
    <submittedName>
        <fullName evidence="13">Heme A synthase</fullName>
    </submittedName>
</protein>
<keyword evidence="14" id="KW-1185">Reference proteome</keyword>
<feature type="transmembrane region" description="Helical" evidence="12">
    <location>
        <begin position="167"/>
        <end position="186"/>
    </location>
</feature>
<evidence type="ECO:0000256" key="7">
    <source>
        <dbReference type="ARBA" id="ARBA00023004"/>
    </source>
</evidence>
<comment type="caution">
    <text evidence="13">The sequence shown here is derived from an EMBL/GenBank/DDBJ whole genome shotgun (WGS) entry which is preliminary data.</text>
</comment>
<evidence type="ECO:0000256" key="9">
    <source>
        <dbReference type="ARBA" id="ARBA00023136"/>
    </source>
</evidence>
<dbReference type="RefSeq" id="WP_161975837.1">
    <property type="nucleotide sequence ID" value="NZ_BIFR01000002.1"/>
</dbReference>
<dbReference type="GO" id="GO:0006784">
    <property type="term" value="P:heme A biosynthetic process"/>
    <property type="evidence" value="ECO:0007669"/>
    <property type="project" value="InterPro"/>
</dbReference>
<dbReference type="GO" id="GO:0016491">
    <property type="term" value="F:oxidoreductase activity"/>
    <property type="evidence" value="ECO:0007669"/>
    <property type="project" value="UniProtKB-KW"/>
</dbReference>
<feature type="transmembrane region" description="Helical" evidence="12">
    <location>
        <begin position="253"/>
        <end position="273"/>
    </location>
</feature>
<feature type="transmembrane region" description="Helical" evidence="12">
    <location>
        <begin position="60"/>
        <end position="81"/>
    </location>
</feature>
<gene>
    <name evidence="13" type="primary">ctaA</name>
    <name evidence="13" type="ORF">KTT_57380</name>
</gene>
<reference evidence="14" key="1">
    <citation type="submission" date="2018-12" db="EMBL/GenBank/DDBJ databases">
        <title>Tengunoibacter tsumagoiensis gen. nov., sp. nov., Dictyobacter kobayashii sp. nov., D. alpinus sp. nov., and D. joshuensis sp. nov. and description of Dictyobacteraceae fam. nov. within the order Ktedonobacterales isolated from Tengu-no-mugimeshi.</title>
        <authorList>
            <person name="Wang C.M."/>
            <person name="Zheng Y."/>
            <person name="Sakai Y."/>
            <person name="Toyoda A."/>
            <person name="Minakuchi Y."/>
            <person name="Abe K."/>
            <person name="Yokota A."/>
            <person name="Yabe S."/>
        </authorList>
    </citation>
    <scope>NUCLEOTIDE SEQUENCE [LARGE SCALE GENOMIC DNA]</scope>
    <source>
        <strain evidence="14">Uno3</strain>
    </source>
</reference>
<feature type="transmembrane region" description="Helical" evidence="12">
    <location>
        <begin position="221"/>
        <end position="241"/>
    </location>
</feature>
<comment type="pathway">
    <text evidence="11">Porphyrin-containing compound metabolism.</text>
</comment>
<keyword evidence="2" id="KW-1003">Cell membrane</keyword>
<evidence type="ECO:0000256" key="8">
    <source>
        <dbReference type="ARBA" id="ARBA00023133"/>
    </source>
</evidence>
<sequence>MNKYLLRTLAIITAFGAFTMVLLGALVTKTDSGQGCGQTWPLCHGQLLPDSMSVNAFYEYGHRITSGTGGFLIVLLALWAWLSYRKDIHVKILGFLSVFFVVLQGGLGALTVVFEGSFAKYPLLALHFGFALICFASVMLLTVRLFQIEDARRLDLLTASKPATKGLQYTIWALMAYIYLVIYSGALVQHTESALGCGTQFPACSSTYLPGFDSHAGIQMLHRYGAASIWLLLLAFLIIIIRNYGVRRDLVIGSWLAFLLVCLQAVSGAMTVLTGVQLIWGIIHTTLIAFLFVVLSYLCMQIGWPWKLRWQQKKSLVAQDQGQIA</sequence>
<dbReference type="AlphaFoldDB" id="A0A402A9S4"/>
<comment type="subcellular location">
    <subcellularLocation>
        <location evidence="1">Membrane</location>
        <topology evidence="1">Multi-pass membrane protein</topology>
    </subcellularLocation>
</comment>
<organism evidence="13 14">
    <name type="scientific">Tengunoibacter tsumagoiensis</name>
    <dbReference type="NCBI Taxonomy" id="2014871"/>
    <lineage>
        <taxon>Bacteria</taxon>
        <taxon>Bacillati</taxon>
        <taxon>Chloroflexota</taxon>
        <taxon>Ktedonobacteria</taxon>
        <taxon>Ktedonobacterales</taxon>
        <taxon>Dictyobacteraceae</taxon>
        <taxon>Tengunoibacter</taxon>
    </lineage>
</organism>
<feature type="transmembrane region" description="Helical" evidence="12">
    <location>
        <begin position="279"/>
        <end position="304"/>
    </location>
</feature>
<proteinExistence type="predicted"/>
<evidence type="ECO:0000256" key="5">
    <source>
        <dbReference type="ARBA" id="ARBA00022989"/>
    </source>
</evidence>
<evidence type="ECO:0000313" key="13">
    <source>
        <dbReference type="EMBL" id="GCE15879.1"/>
    </source>
</evidence>
<evidence type="ECO:0000256" key="4">
    <source>
        <dbReference type="ARBA" id="ARBA00022723"/>
    </source>
</evidence>
<name>A0A402A9S4_9CHLR</name>
<dbReference type="Proteomes" id="UP000287352">
    <property type="component" value="Unassembled WGS sequence"/>
</dbReference>
<dbReference type="Pfam" id="PF02628">
    <property type="entry name" value="COX15-CtaA"/>
    <property type="match status" value="1"/>
</dbReference>
<keyword evidence="7" id="KW-0408">Iron</keyword>
<accession>A0A402A9S4</accession>
<feature type="transmembrane region" description="Helical" evidence="12">
    <location>
        <begin position="9"/>
        <end position="27"/>
    </location>
</feature>
<evidence type="ECO:0000256" key="10">
    <source>
        <dbReference type="ARBA" id="ARBA00023157"/>
    </source>
</evidence>
<keyword evidence="10" id="KW-1015">Disulfide bond</keyword>
<evidence type="ECO:0000256" key="6">
    <source>
        <dbReference type="ARBA" id="ARBA00023002"/>
    </source>
</evidence>
<evidence type="ECO:0000256" key="3">
    <source>
        <dbReference type="ARBA" id="ARBA00022692"/>
    </source>
</evidence>
<keyword evidence="5 12" id="KW-1133">Transmembrane helix</keyword>
<dbReference type="PANTHER" id="PTHR35457">
    <property type="entry name" value="HEME A SYNTHASE"/>
    <property type="match status" value="1"/>
</dbReference>
<dbReference type="GO" id="GO:0046872">
    <property type="term" value="F:metal ion binding"/>
    <property type="evidence" value="ECO:0007669"/>
    <property type="project" value="UniProtKB-KW"/>
</dbReference>
<keyword evidence="6" id="KW-0560">Oxidoreductase</keyword>
<keyword evidence="3 12" id="KW-0812">Transmembrane</keyword>
<dbReference type="InterPro" id="IPR003780">
    <property type="entry name" value="COX15/CtaA_fam"/>
</dbReference>
<keyword evidence="4" id="KW-0479">Metal-binding</keyword>
<dbReference type="EMBL" id="BIFR01000002">
    <property type="protein sequence ID" value="GCE15879.1"/>
    <property type="molecule type" value="Genomic_DNA"/>
</dbReference>
<evidence type="ECO:0000256" key="2">
    <source>
        <dbReference type="ARBA" id="ARBA00022475"/>
    </source>
</evidence>
<feature type="transmembrane region" description="Helical" evidence="12">
    <location>
        <begin position="126"/>
        <end position="146"/>
    </location>
</feature>
<feature type="transmembrane region" description="Helical" evidence="12">
    <location>
        <begin position="93"/>
        <end position="114"/>
    </location>
</feature>
<dbReference type="GO" id="GO:0016020">
    <property type="term" value="C:membrane"/>
    <property type="evidence" value="ECO:0007669"/>
    <property type="project" value="UniProtKB-SubCell"/>
</dbReference>
<keyword evidence="8" id="KW-0350">Heme biosynthesis</keyword>